<dbReference type="AlphaFoldDB" id="A0A372G061"/>
<dbReference type="EMBL" id="QVFU01000009">
    <property type="protein sequence ID" value="RFS46338.1"/>
    <property type="molecule type" value="Genomic_DNA"/>
</dbReference>
<protein>
    <submittedName>
        <fullName evidence="2">VOC family protein</fullName>
    </submittedName>
</protein>
<dbReference type="InterPro" id="IPR029068">
    <property type="entry name" value="Glyas_Bleomycin-R_OHBP_Dase"/>
</dbReference>
<evidence type="ECO:0000259" key="1">
    <source>
        <dbReference type="Pfam" id="PF13468"/>
    </source>
</evidence>
<dbReference type="Proteomes" id="UP000262621">
    <property type="component" value="Unassembled WGS sequence"/>
</dbReference>
<proteinExistence type="predicted"/>
<reference evidence="2 3" key="1">
    <citation type="submission" date="2018-08" db="EMBL/GenBank/DDBJ databases">
        <title>Verrucosispora craniellae sp. nov., isolated from a marine sponge in the South China Sea.</title>
        <authorList>
            <person name="Li L."/>
            <person name="Lin H.W."/>
        </authorList>
    </citation>
    <scope>NUCLEOTIDE SEQUENCE [LARGE SCALE GENOMIC DNA]</scope>
    <source>
        <strain evidence="2 3">LHW63014</strain>
    </source>
</reference>
<dbReference type="RefSeq" id="WP_117227912.1">
    <property type="nucleotide sequence ID" value="NZ_CP061725.1"/>
</dbReference>
<dbReference type="OrthoDB" id="4376969at2"/>
<organism evidence="2 3">
    <name type="scientific">Micromonospora craniellae</name>
    <dbReference type="NCBI Taxonomy" id="2294034"/>
    <lineage>
        <taxon>Bacteria</taxon>
        <taxon>Bacillati</taxon>
        <taxon>Actinomycetota</taxon>
        <taxon>Actinomycetes</taxon>
        <taxon>Micromonosporales</taxon>
        <taxon>Micromonosporaceae</taxon>
        <taxon>Micromonospora</taxon>
    </lineage>
</organism>
<feature type="domain" description="Glyoxalase-like" evidence="1">
    <location>
        <begin position="10"/>
        <end position="195"/>
    </location>
</feature>
<keyword evidence="3" id="KW-1185">Reference proteome</keyword>
<name>A0A372G061_9ACTN</name>
<comment type="caution">
    <text evidence="2">The sequence shown here is derived from an EMBL/GenBank/DDBJ whole genome shotgun (WGS) entry which is preliminary data.</text>
</comment>
<dbReference type="Pfam" id="PF13468">
    <property type="entry name" value="Glyoxalase_3"/>
    <property type="match status" value="1"/>
</dbReference>
<evidence type="ECO:0000313" key="3">
    <source>
        <dbReference type="Proteomes" id="UP000262621"/>
    </source>
</evidence>
<gene>
    <name evidence="2" type="ORF">D0Q02_11160</name>
</gene>
<accession>A0A372G061</accession>
<sequence length="248" mass="26810">MLRSEHAAAFDHLIHWVGDLDATMASYDAIGLPTQVALTMPGFRNAAWGVDDERYVELATVDDWDAVATSKYAGSLKLLRSGIDALDGPGLLTFAVDVPDARAIAARLREAGREVDEIEVRFEEHDAGFVEVFVRDAPTYFPFFITYDPLRAEIARMRAAHRAAEGITFEGRPDLIALLIRTHDPDAEARLLADLVGCPAVGSTVALPGAEVRFEEGTPTGLYGIVVRGLDQAAEPTKVAGMTVVSES</sequence>
<dbReference type="Gene3D" id="3.10.180.10">
    <property type="entry name" value="2,3-Dihydroxybiphenyl 1,2-Dioxygenase, domain 1"/>
    <property type="match status" value="1"/>
</dbReference>
<evidence type="ECO:0000313" key="2">
    <source>
        <dbReference type="EMBL" id="RFS46338.1"/>
    </source>
</evidence>
<dbReference type="SUPFAM" id="SSF54593">
    <property type="entry name" value="Glyoxalase/Bleomycin resistance protein/Dihydroxybiphenyl dioxygenase"/>
    <property type="match status" value="1"/>
</dbReference>
<dbReference type="InterPro" id="IPR025870">
    <property type="entry name" value="Glyoxalase-like_dom"/>
</dbReference>